<dbReference type="AlphaFoldDB" id="A0A9P7QIJ4"/>
<dbReference type="PANTHER" id="PTHR13220">
    <property type="entry name" value="TIMELESS INTERACTING-RELATED"/>
    <property type="match status" value="1"/>
</dbReference>
<dbReference type="InterPro" id="IPR040038">
    <property type="entry name" value="TIPIN/Csm3/Swi3"/>
</dbReference>
<feature type="region of interest" description="Disordered" evidence="8">
    <location>
        <begin position="172"/>
        <end position="387"/>
    </location>
</feature>
<keyword evidence="3 7" id="KW-0227">DNA damage</keyword>
<dbReference type="GO" id="GO:0043111">
    <property type="term" value="P:replication fork arrest"/>
    <property type="evidence" value="ECO:0007669"/>
    <property type="project" value="TreeGrafter"/>
</dbReference>
<gene>
    <name evidence="10" type="ORF">E4U09_003980</name>
</gene>
<dbReference type="InterPro" id="IPR012923">
    <property type="entry name" value="Csm3"/>
</dbReference>
<name>A0A9P7QIJ4_9HYPO</name>
<comment type="caution">
    <text evidence="10">The sequence shown here is derived from an EMBL/GenBank/DDBJ whole genome shotgun (WGS) entry which is preliminary data.</text>
</comment>
<evidence type="ECO:0000256" key="3">
    <source>
        <dbReference type="ARBA" id="ARBA00022763"/>
    </source>
</evidence>
<feature type="domain" description="Chromosome segregation in meiosis protein 3" evidence="9">
    <location>
        <begin position="68"/>
        <end position="149"/>
    </location>
</feature>
<dbReference type="GO" id="GO:0006974">
    <property type="term" value="P:DNA damage response"/>
    <property type="evidence" value="ECO:0007669"/>
    <property type="project" value="UniProtKB-KW"/>
</dbReference>
<evidence type="ECO:0000256" key="6">
    <source>
        <dbReference type="ARBA" id="ARBA00023306"/>
    </source>
</evidence>
<keyword evidence="4" id="KW-0236">DNA replication inhibitor</keyword>
<dbReference type="GO" id="GO:0031297">
    <property type="term" value="P:replication fork processing"/>
    <property type="evidence" value="ECO:0007669"/>
    <property type="project" value="UniProtKB-UniRule"/>
</dbReference>
<organism evidence="10 11">
    <name type="scientific">Claviceps aff. purpurea</name>
    <dbReference type="NCBI Taxonomy" id="1967640"/>
    <lineage>
        <taxon>Eukaryota</taxon>
        <taxon>Fungi</taxon>
        <taxon>Dikarya</taxon>
        <taxon>Ascomycota</taxon>
        <taxon>Pezizomycotina</taxon>
        <taxon>Sordariomycetes</taxon>
        <taxon>Hypocreomycetidae</taxon>
        <taxon>Hypocreales</taxon>
        <taxon>Clavicipitaceae</taxon>
        <taxon>Claviceps</taxon>
    </lineage>
</organism>
<comment type="similarity">
    <text evidence="2 7">Belongs to the CSM3 family.</text>
</comment>
<keyword evidence="11" id="KW-1185">Reference proteome</keyword>
<protein>
    <recommendedName>
        <fullName evidence="7">Chromosome segregation in meiosis protein</fullName>
    </recommendedName>
</protein>
<evidence type="ECO:0000256" key="8">
    <source>
        <dbReference type="SAM" id="MobiDB-lite"/>
    </source>
</evidence>
<dbReference type="Proteomes" id="UP000707071">
    <property type="component" value="Unassembled WGS sequence"/>
</dbReference>
<keyword evidence="5 7" id="KW-0539">Nucleus</keyword>
<evidence type="ECO:0000313" key="11">
    <source>
        <dbReference type="Proteomes" id="UP000707071"/>
    </source>
</evidence>
<evidence type="ECO:0000259" key="9">
    <source>
        <dbReference type="Pfam" id="PF07962"/>
    </source>
</evidence>
<comment type="function">
    <text evidence="7">Plays an important role in the control of DNA replication and the maintenance of replication fork stability.</text>
</comment>
<dbReference type="GO" id="GO:0031298">
    <property type="term" value="C:replication fork protection complex"/>
    <property type="evidence" value="ECO:0007669"/>
    <property type="project" value="TreeGrafter"/>
</dbReference>
<dbReference type="Pfam" id="PF07962">
    <property type="entry name" value="Swi3"/>
    <property type="match status" value="1"/>
</dbReference>
<evidence type="ECO:0000256" key="5">
    <source>
        <dbReference type="ARBA" id="ARBA00023242"/>
    </source>
</evidence>
<evidence type="ECO:0000256" key="4">
    <source>
        <dbReference type="ARBA" id="ARBA00022880"/>
    </source>
</evidence>
<proteinExistence type="inferred from homology"/>
<feature type="compositionally biased region" description="Acidic residues" evidence="8">
    <location>
        <begin position="332"/>
        <end position="341"/>
    </location>
</feature>
<reference evidence="10 11" key="1">
    <citation type="journal article" date="2020" name="bioRxiv">
        <title>Whole genome comparisons of ergot fungi reveals the divergence and evolution of species within the genus Claviceps are the result of varying mechanisms driving genome evolution and host range expansion.</title>
        <authorList>
            <person name="Wyka S.A."/>
            <person name="Mondo S.J."/>
            <person name="Liu M."/>
            <person name="Dettman J."/>
            <person name="Nalam V."/>
            <person name="Broders K.D."/>
        </authorList>
    </citation>
    <scope>NUCLEOTIDE SEQUENCE [LARGE SCALE GENOMIC DNA]</scope>
    <source>
        <strain evidence="10 11">Clav52</strain>
    </source>
</reference>
<evidence type="ECO:0000256" key="2">
    <source>
        <dbReference type="ARBA" id="ARBA00006075"/>
    </source>
</evidence>
<dbReference type="EMBL" id="SRRH01000317">
    <property type="protein sequence ID" value="KAG6291319.1"/>
    <property type="molecule type" value="Genomic_DNA"/>
</dbReference>
<dbReference type="GO" id="GO:0000076">
    <property type="term" value="P:DNA replication checkpoint signaling"/>
    <property type="evidence" value="ECO:0007669"/>
    <property type="project" value="UniProtKB-UniRule"/>
</dbReference>
<comment type="subcellular location">
    <subcellularLocation>
        <location evidence="1 7">Nucleus</location>
    </subcellularLocation>
</comment>
<feature type="region of interest" description="Disordered" evidence="8">
    <location>
        <begin position="1"/>
        <end position="67"/>
    </location>
</feature>
<keyword evidence="6 7" id="KW-0131">Cell cycle</keyword>
<evidence type="ECO:0000256" key="7">
    <source>
        <dbReference type="RuleBase" id="RU366049"/>
    </source>
</evidence>
<accession>A0A9P7QIJ4</accession>
<evidence type="ECO:0000256" key="1">
    <source>
        <dbReference type="ARBA" id="ARBA00004123"/>
    </source>
</evidence>
<sequence>MSNLLSAGQLPRNRHDDLENYGIDPFDDPFATPSPPSSPKKRKELASQGLGIDQEVSVPKRAREPRVKLDESRLLGPSGLPKLRKRARDLNLKGKGHEFSDAARLLSFYQIWLDDLFPKAKFLDALAMVEKLGHKKQIVVARNEILNEGKPKAKEDQDDDFGMDLDAPAAVAGASSSGAAPSTARAVQGGDRPVTPVRDEDVPDEEDLYGATPRVARQQNPPRSDIPDEEDLYGATPRIVRQQQPRSGIPDEEDLYGATPRIVRQLPQRSDAPDDEDLYGATPRIVRHRAPQPDVPDEEDDLDALIAEAESQDRVSSSIVRAKAPLPATQQDDADGEDDLDALIAEAETRDSEVSLQKPSQGAPYNGGETGHDFDEEEAAMQGMDGW</sequence>
<dbReference type="GO" id="GO:0003677">
    <property type="term" value="F:DNA binding"/>
    <property type="evidence" value="ECO:0007669"/>
    <property type="project" value="TreeGrafter"/>
</dbReference>
<evidence type="ECO:0000313" key="10">
    <source>
        <dbReference type="EMBL" id="KAG6291319.1"/>
    </source>
</evidence>
<dbReference type="PANTHER" id="PTHR13220:SF11">
    <property type="entry name" value="TIMELESS-INTERACTING PROTEIN"/>
    <property type="match status" value="1"/>
</dbReference>
<feature type="compositionally biased region" description="Low complexity" evidence="8">
    <location>
        <begin position="172"/>
        <end position="196"/>
    </location>
</feature>